<dbReference type="PANTHER" id="PTHR22691:SF8">
    <property type="entry name" value="PROTEIN SPT2 HOMOLOG"/>
    <property type="match status" value="1"/>
</dbReference>
<evidence type="ECO:0000256" key="1">
    <source>
        <dbReference type="ARBA" id="ARBA00006461"/>
    </source>
</evidence>
<evidence type="ECO:0008006" key="6">
    <source>
        <dbReference type="Google" id="ProtNLM"/>
    </source>
</evidence>
<dbReference type="InterPro" id="IPR013256">
    <property type="entry name" value="Chromatin_SPT2"/>
</dbReference>
<evidence type="ECO:0000313" key="5">
    <source>
        <dbReference type="Proteomes" id="UP001642360"/>
    </source>
</evidence>
<comment type="similarity">
    <text evidence="1">Belongs to the SPT2 family.</text>
</comment>
<evidence type="ECO:0000256" key="2">
    <source>
        <dbReference type="ARBA" id="ARBA00023054"/>
    </source>
</evidence>
<keyword evidence="2" id="KW-0175">Coiled coil</keyword>
<keyword evidence="5" id="KW-1185">Reference proteome</keyword>
<proteinExistence type="inferred from homology"/>
<dbReference type="Pfam" id="PF08243">
    <property type="entry name" value="SPT2"/>
    <property type="match status" value="1"/>
</dbReference>
<gene>
    <name evidence="4" type="ORF">ILEXP_LOCUS18759</name>
</gene>
<dbReference type="Proteomes" id="UP001642360">
    <property type="component" value="Unassembled WGS sequence"/>
</dbReference>
<protein>
    <recommendedName>
        <fullName evidence="6">SPT2 chromatin protein</fullName>
    </recommendedName>
</protein>
<comment type="caution">
    <text evidence="4">The sequence shown here is derived from an EMBL/GenBank/DDBJ whole genome shotgun (WGS) entry which is preliminary data.</text>
</comment>
<accession>A0ABC8S476</accession>
<dbReference type="EMBL" id="CAUOFW020002058">
    <property type="protein sequence ID" value="CAK9150600.1"/>
    <property type="molecule type" value="Genomic_DNA"/>
</dbReference>
<feature type="compositionally biased region" description="Low complexity" evidence="3">
    <location>
        <begin position="121"/>
        <end position="144"/>
    </location>
</feature>
<name>A0ABC8S476_9AQUA</name>
<organism evidence="4 5">
    <name type="scientific">Ilex paraguariensis</name>
    <name type="common">yerba mate</name>
    <dbReference type="NCBI Taxonomy" id="185542"/>
    <lineage>
        <taxon>Eukaryota</taxon>
        <taxon>Viridiplantae</taxon>
        <taxon>Streptophyta</taxon>
        <taxon>Embryophyta</taxon>
        <taxon>Tracheophyta</taxon>
        <taxon>Spermatophyta</taxon>
        <taxon>Magnoliopsida</taxon>
        <taxon>eudicotyledons</taxon>
        <taxon>Gunneridae</taxon>
        <taxon>Pentapetalae</taxon>
        <taxon>asterids</taxon>
        <taxon>campanulids</taxon>
        <taxon>Aquifoliales</taxon>
        <taxon>Aquifoliaceae</taxon>
        <taxon>Ilex</taxon>
    </lineage>
</organism>
<dbReference type="AlphaFoldDB" id="A0ABC8S476"/>
<feature type="compositionally biased region" description="Polar residues" evidence="3">
    <location>
        <begin position="75"/>
        <end position="88"/>
    </location>
</feature>
<evidence type="ECO:0000256" key="3">
    <source>
        <dbReference type="SAM" id="MobiDB-lite"/>
    </source>
</evidence>
<feature type="region of interest" description="Disordered" evidence="3">
    <location>
        <begin position="1"/>
        <end position="166"/>
    </location>
</feature>
<dbReference type="PANTHER" id="PTHR22691">
    <property type="entry name" value="YEAST SPT2-RELATED"/>
    <property type="match status" value="1"/>
</dbReference>
<feature type="region of interest" description="Disordered" evidence="3">
    <location>
        <begin position="219"/>
        <end position="239"/>
    </location>
</feature>
<sequence>MGTPKLTSGLKVNVKSVDSRKQLGSNNDSGPGRPLGSKELPFPRVSSNGSGAGRPLGPKLLPSKIPAATTEKKSSAPNAKRSMSSVNGSGAGRPLGPKLLPSKIPAATTEKKSSAPNAKRSMSSVYKSSLLKLQSSKQPVVQQKKFQEPSKGKIMPKPPVSASKSQQCGDLLCRYNPNKYPDDDDDSDMEAGFDDILREEKRSAMIAKREDEEELLKIEEEEEERRERLRKETKRRKLS</sequence>
<dbReference type="SMART" id="SM00784">
    <property type="entry name" value="SPT2"/>
    <property type="match status" value="1"/>
</dbReference>
<evidence type="ECO:0000313" key="4">
    <source>
        <dbReference type="EMBL" id="CAK9150600.1"/>
    </source>
</evidence>
<reference evidence="4 5" key="1">
    <citation type="submission" date="2024-02" db="EMBL/GenBank/DDBJ databases">
        <authorList>
            <person name="Vignale AGUSTIN F."/>
            <person name="Sosa J E."/>
            <person name="Modenutti C."/>
        </authorList>
    </citation>
    <scope>NUCLEOTIDE SEQUENCE [LARGE SCALE GENOMIC DNA]</scope>
</reference>